<protein>
    <recommendedName>
        <fullName evidence="1">Dermonecrotic toxin N-terminal domain-containing protein</fullName>
    </recommendedName>
</protein>
<proteinExistence type="predicted"/>
<dbReference type="Gene3D" id="3.40.390.10">
    <property type="entry name" value="Collagenase (Catalytic Domain)"/>
    <property type="match status" value="1"/>
</dbReference>
<dbReference type="STRING" id="1563157.AQS70_18330"/>
<evidence type="ECO:0000313" key="2">
    <source>
        <dbReference type="EMBL" id="KQB55454.1"/>
    </source>
</evidence>
<dbReference type="GO" id="GO:0008237">
    <property type="term" value="F:metallopeptidase activity"/>
    <property type="evidence" value="ECO:0007669"/>
    <property type="project" value="InterPro"/>
</dbReference>
<dbReference type="InterPro" id="IPR046673">
    <property type="entry name" value="ToxA_N"/>
</dbReference>
<feature type="domain" description="Dermonecrotic toxin N-terminal" evidence="1">
    <location>
        <begin position="934"/>
        <end position="1178"/>
    </location>
</feature>
<dbReference type="OrthoDB" id="7032306at2"/>
<evidence type="ECO:0000313" key="3">
    <source>
        <dbReference type="Proteomes" id="UP000050342"/>
    </source>
</evidence>
<dbReference type="Proteomes" id="UP000050342">
    <property type="component" value="Unassembled WGS sequence"/>
</dbReference>
<accession>A0A0Q0XXD8</accession>
<dbReference type="EMBL" id="LLWH01000004">
    <property type="protein sequence ID" value="KQB55454.1"/>
    <property type="molecule type" value="Genomic_DNA"/>
</dbReference>
<keyword evidence="3" id="KW-1185">Reference proteome</keyword>
<evidence type="ECO:0000259" key="1">
    <source>
        <dbReference type="Pfam" id="PF20178"/>
    </source>
</evidence>
<feature type="domain" description="Dermonecrotic toxin N-terminal" evidence="1">
    <location>
        <begin position="177"/>
        <end position="417"/>
    </location>
</feature>
<organism evidence="2 3">
    <name type="scientific">Pseudomonas endophytica</name>
    <dbReference type="NCBI Taxonomy" id="1563157"/>
    <lineage>
        <taxon>Bacteria</taxon>
        <taxon>Pseudomonadati</taxon>
        <taxon>Pseudomonadota</taxon>
        <taxon>Gammaproteobacteria</taxon>
        <taxon>Pseudomonadales</taxon>
        <taxon>Pseudomonadaceae</taxon>
        <taxon>Pseudomonas</taxon>
    </lineage>
</organism>
<dbReference type="RefSeq" id="WP_055101161.1">
    <property type="nucleotide sequence ID" value="NZ_LLWH01000004.1"/>
</dbReference>
<dbReference type="InterPro" id="IPR024079">
    <property type="entry name" value="MetalloPept_cat_dom_sf"/>
</dbReference>
<sequence>MSVNVYPFHSAQAMKRLYQSNLDAAKTSGAVTALEHDWLTRSLSYEPNPNNPVPVHASSLFLSRHQCRPAQWAGAFLLTPSLPEHASFFLLTPLGQIEKFTDLEAVRAALELQLDDVLQRESILRFTPVDVRPFLKQAGDLVLRTRALDSPILAGASQTVSDFLSSSQADTLERLLATPTLRGMIDAQVQIQLEQAFPGQPVDAHTIFRASASNSAGQSEPTISLSSAALALFVSGHLATEQRYTYTGPFMRNPHEQMADVEKRFSRLLTSATEHLTTRMSEAISVFWDQPEGAQPSPHAYCVARLGDLFFQQLLLGRQRGDISPQAFQALQSLLASPHDEASVRVARLLVSKNTGAEVELAGLHCLYFPGQNNGVYVFGASTGLVKLASRARLPSYVLSKLRSPATFDEIARYAPQDQHALLAGMIAPTLRVETLTGDTFDDCVHAVRAKQIRDFVYWAGQFQAGRLALAAVDHALDVRALIDPGLLKFNSRSRWDSRFVPESVGLPWKMSESGLLEALSLKLPKTQAQITALLKLWPTPGSFARYLWSAQLNKEGQRFMDVSQLWVQVFDADESSAARIPTRTLTLVDALLERVTGCHPLPQNPDFLQVGLRHSLDRELRPLRHLSGTKLLTQLDALAKGFDRAYEQHLSAFFYTPYTPQAPDALARHLATLRHVMLHADSRLMLLGAPLNTQDKRIISTVLTYPVSKLRPALDAFIPDVFEVFLNLGGVLNTVRLTQCLLITERGGQESASAGRAVLWTPVSGFNCFNSVDQCNAHLEALLLDKSLRWDLLGTVRYDQQAPITAHIDSRIDWAVKGENQWVYFERMDDDFVYQSQVAVIDNVLLDVQHVCRLAREVPLSAQGFEHLACSLLVEGHAGLGLERQLEMANTQQFESALAPWLKDASKNDQLAYANLLQRYQRVVQNEGSYLHDIPDIEYYAHTELKTQLALDFPEAELDVDTIEVVLDTYLAAPVAVGSTPSFLAAATTREIQSLTRFALTGFNRLEGGAMFVRAPNGSVLPLTLDARYVKRLVRRLDIGRTYKTLLTGALAPQSEGAAQRQRQFSEQLVLQILEQGLKGKLSGSLSATAYSYLKHVIERPDGLARDPFEGEPLIIRPLELIADSGRTPDLATGIYVVGPQAAHKGPQLLWVMYSEHFSLKEYASEGQLLTDLYTQVALQTLVLQRLPAFDRKTYANGGFVEPHLPHGLDSTLQDVWQTPAPVALANRPITGNLFATLYKDNYHLLLDMAALQSKTTAQADWESFKYVFTLVINTAIMFVPGKLSVPLVVWQGLGLLREGVSAVKQGEWVESVADFAMSLITLATTRHTWRSLIGSVEREPYFEEKRVADLQFQGPSQALMSFRANDVALVDLQRDPLTQIYKDPRSDQHYVNLGAQVFRVQMWRNRWRIYLSESRSGPLIKLNTQQHWEVDVGEPLLGGGSVASSMSGYGTLVANSLTYEIQAIGMNSIQRRFPDKAVRIREAHELASTYLQRTSQALHSLEAPGGVNRRNREYLQKFFNLEVLEPAHIEHVHSCVDALLARFLHPDLSPLTSRNYVVCRSRFDSPASAFVNRADSAKRIYLTEVFFSTIFERPFALSHPYLKAASASFPVNQQMRASFLLHEITHEVLETEDIHYLNAGFPYRDLIDTNQPFGRYLEDLAEEIQIVHSPYIATENLFQELNPETMRWKDIPNGTAKSRVLEIAGTETLEQARLVFINDPVKRMELMLANADTLVLLIVHLGRVYPVLS</sequence>
<comment type="caution">
    <text evidence="2">The sequence shown here is derived from an EMBL/GenBank/DDBJ whole genome shotgun (WGS) entry which is preliminary data.</text>
</comment>
<gene>
    <name evidence="2" type="ORF">AQS70_18330</name>
</gene>
<name>A0A0Q0XXD8_9PSED</name>
<reference evidence="2 3" key="1">
    <citation type="submission" date="2015-10" db="EMBL/GenBank/DDBJ databases">
        <title>Pseudomonas helleri sp. nov. and Pseudomonas weihenstephanensis sp. nov., isolated from raw cows milk.</title>
        <authorList>
            <person name="Von Neubeck M."/>
            <person name="Huptas C."/>
            <person name="Wenning M."/>
            <person name="Scherer S."/>
        </authorList>
    </citation>
    <scope>NUCLEOTIDE SEQUENCE [LARGE SCALE GENOMIC DNA]</scope>
    <source>
        <strain evidence="2 3">BSTT44</strain>
    </source>
</reference>
<dbReference type="Pfam" id="PF20178">
    <property type="entry name" value="ToxA_N"/>
    <property type="match status" value="2"/>
</dbReference>